<evidence type="ECO:0000313" key="3">
    <source>
        <dbReference type="Proteomes" id="UP001196565"/>
    </source>
</evidence>
<feature type="region of interest" description="Disordered" evidence="1">
    <location>
        <begin position="1"/>
        <end position="26"/>
    </location>
</feature>
<dbReference type="EMBL" id="JAHYBZ010000010">
    <property type="protein sequence ID" value="MBW6401239.1"/>
    <property type="molecule type" value="Genomic_DNA"/>
</dbReference>
<dbReference type="Gene3D" id="3.10.520.10">
    <property type="entry name" value="ApbE-like domains"/>
    <property type="match status" value="1"/>
</dbReference>
<dbReference type="InterPro" id="IPR003374">
    <property type="entry name" value="ApbE-like_sf"/>
</dbReference>
<organism evidence="2 3">
    <name type="scientific">Roseomonas alba</name>
    <dbReference type="NCBI Taxonomy" id="2846776"/>
    <lineage>
        <taxon>Bacteria</taxon>
        <taxon>Pseudomonadati</taxon>
        <taxon>Pseudomonadota</taxon>
        <taxon>Alphaproteobacteria</taxon>
        <taxon>Acetobacterales</taxon>
        <taxon>Roseomonadaceae</taxon>
        <taxon>Roseomonas</taxon>
    </lineage>
</organism>
<reference evidence="2 3" key="1">
    <citation type="submission" date="2021-07" db="EMBL/GenBank/DDBJ databases">
        <authorList>
            <person name="So Y."/>
        </authorList>
    </citation>
    <scope>NUCLEOTIDE SEQUENCE [LARGE SCALE GENOMIC DNA]</scope>
    <source>
        <strain evidence="2 3">HJA6</strain>
    </source>
</reference>
<evidence type="ECO:0000313" key="2">
    <source>
        <dbReference type="EMBL" id="MBW6401239.1"/>
    </source>
</evidence>
<accession>A0ABS7AJE0</accession>
<dbReference type="Proteomes" id="UP001196565">
    <property type="component" value="Unassembled WGS sequence"/>
</dbReference>
<dbReference type="SUPFAM" id="SSF143631">
    <property type="entry name" value="ApbE-like"/>
    <property type="match status" value="1"/>
</dbReference>
<keyword evidence="3" id="KW-1185">Reference proteome</keyword>
<evidence type="ECO:0000256" key="1">
    <source>
        <dbReference type="SAM" id="MobiDB-lite"/>
    </source>
</evidence>
<protein>
    <submittedName>
        <fullName evidence="2">UPF0280 family protein</fullName>
    </submittedName>
</protein>
<dbReference type="NCBIfam" id="NF003322">
    <property type="entry name" value="PRK04334.1-2"/>
    <property type="match status" value="1"/>
</dbReference>
<name>A0ABS7AJE0_9PROT</name>
<gene>
    <name evidence="2" type="ORF">KPL78_25500</name>
</gene>
<comment type="caution">
    <text evidence="2">The sequence shown here is derived from an EMBL/GenBank/DDBJ whole genome shotgun (WGS) entry which is preliminary data.</text>
</comment>
<sequence>MGTWAGWPGGAERRGPRQQRHPGHWTEADAWRRPFPAEGVGVVSSVQRLAGDRLHLSHGPIDVVLRAWGTPDAVRAAESAAIAVFPGILPGLAAELAELRRPMAEAPQVAHPIARRMVAACAPFAPVFLTPMAAVAGAVADALLAAMLRAAPLDRAYVNNGGDIAVRVAAGQSIAIGLADDPLRLALQGALLITGDSGIGGVATSGRHGRSFSLGIADAVTVLARDAAMADAAATLIANAVDCDSPAVRRATAVSRDPDSDLGEHLVTVDVGTLSATEVAQALDAGLARAEAFRAAGHIIGAAMRLGGALRTTGLPALPAP</sequence>
<proteinExistence type="predicted"/>